<evidence type="ECO:0000313" key="9">
    <source>
        <dbReference type="EMBL" id="EPR33161.1"/>
    </source>
</evidence>
<evidence type="ECO:0000256" key="7">
    <source>
        <dbReference type="ARBA" id="ARBA00023016"/>
    </source>
</evidence>
<keyword evidence="7" id="KW-0346">Stress response</keyword>
<dbReference type="RefSeq" id="WP_020887296.1">
    <property type="nucleotide sequence ID" value="NZ_ATHI01000026.1"/>
</dbReference>
<evidence type="ECO:0000256" key="1">
    <source>
        <dbReference type="ARBA" id="ARBA00006620"/>
    </source>
</evidence>
<evidence type="ECO:0000256" key="6">
    <source>
        <dbReference type="ARBA" id="ARBA00022884"/>
    </source>
</evidence>
<dbReference type="GO" id="GO:0004519">
    <property type="term" value="F:endonuclease activity"/>
    <property type="evidence" value="ECO:0007669"/>
    <property type="project" value="UniProtKB-KW"/>
</dbReference>
<dbReference type="eggNOG" id="COG1724">
    <property type="taxonomic scope" value="Bacteria"/>
</dbReference>
<comment type="similarity">
    <text evidence="1">Belongs to the HicA mRNA interferase family.</text>
</comment>
<evidence type="ECO:0000256" key="4">
    <source>
        <dbReference type="ARBA" id="ARBA00022759"/>
    </source>
</evidence>
<keyword evidence="10" id="KW-1185">Reference proteome</keyword>
<dbReference type="Gene3D" id="3.30.920.30">
    <property type="entry name" value="Hypothetical protein"/>
    <property type="match status" value="1"/>
</dbReference>
<organism evidence="9 10">
    <name type="scientific">Alkalidesulfovibrio alkalitolerans DSM 16529</name>
    <dbReference type="NCBI Taxonomy" id="1121439"/>
    <lineage>
        <taxon>Bacteria</taxon>
        <taxon>Pseudomonadati</taxon>
        <taxon>Thermodesulfobacteriota</taxon>
        <taxon>Desulfovibrionia</taxon>
        <taxon>Desulfovibrionales</taxon>
        <taxon>Desulfovibrionaceae</taxon>
        <taxon>Alkalidesulfovibrio</taxon>
    </lineage>
</organism>
<dbReference type="AlphaFoldDB" id="S7T975"/>
<dbReference type="InterPro" id="IPR012933">
    <property type="entry name" value="HicA_mRNA_interferase"/>
</dbReference>
<keyword evidence="2" id="KW-1277">Toxin-antitoxin system</keyword>
<dbReference type="EMBL" id="ATHI01000026">
    <property type="protein sequence ID" value="EPR33161.1"/>
    <property type="molecule type" value="Genomic_DNA"/>
</dbReference>
<dbReference type="STRING" id="1121439.dsat_0602"/>
<evidence type="ECO:0000256" key="5">
    <source>
        <dbReference type="ARBA" id="ARBA00022801"/>
    </source>
</evidence>
<comment type="caution">
    <text evidence="9">The sequence shown here is derived from an EMBL/GenBank/DDBJ whole genome shotgun (WGS) entry which is preliminary data.</text>
</comment>
<dbReference type="PANTHER" id="PTHR34873">
    <property type="entry name" value="SSR1766 PROTEIN"/>
    <property type="match status" value="1"/>
</dbReference>
<evidence type="ECO:0000256" key="8">
    <source>
        <dbReference type="SAM" id="MobiDB-lite"/>
    </source>
</evidence>
<dbReference type="InterPro" id="IPR038570">
    <property type="entry name" value="HicA_sf"/>
</dbReference>
<keyword evidence="5" id="KW-0378">Hydrolase</keyword>
<protein>
    <submittedName>
        <fullName evidence="9">YcfA family protein</fullName>
    </submittedName>
</protein>
<sequence length="77" mass="8893">MRVLDRNAHNAYLSRMTSREVIRKLEQAGFQQVAKKGSHLKMRHPDGRTTIVPDPRKDIKKGTLRNIERQSGVTLQQ</sequence>
<proteinExistence type="inferred from homology"/>
<gene>
    <name evidence="9" type="ORF">dsat_0602</name>
</gene>
<keyword evidence="3" id="KW-0540">Nuclease</keyword>
<dbReference type="PATRIC" id="fig|1121439.3.peg.1959"/>
<feature type="region of interest" description="Disordered" evidence="8">
    <location>
        <begin position="34"/>
        <end position="57"/>
    </location>
</feature>
<evidence type="ECO:0000256" key="3">
    <source>
        <dbReference type="ARBA" id="ARBA00022722"/>
    </source>
</evidence>
<evidence type="ECO:0000313" key="10">
    <source>
        <dbReference type="Proteomes" id="UP000014975"/>
    </source>
</evidence>
<keyword evidence="6" id="KW-0694">RNA-binding</keyword>
<dbReference type="Proteomes" id="UP000014975">
    <property type="component" value="Unassembled WGS sequence"/>
</dbReference>
<keyword evidence="4" id="KW-0255">Endonuclease</keyword>
<evidence type="ECO:0000256" key="2">
    <source>
        <dbReference type="ARBA" id="ARBA00022649"/>
    </source>
</evidence>
<reference evidence="9 10" key="1">
    <citation type="journal article" date="2013" name="Genome Announc.">
        <title>Draft genome sequences for three mercury-methylating, sulfate-reducing bacteria.</title>
        <authorList>
            <person name="Brown S.D."/>
            <person name="Hurt R.A.Jr."/>
            <person name="Gilmour C.C."/>
            <person name="Elias D.A."/>
        </authorList>
    </citation>
    <scope>NUCLEOTIDE SEQUENCE [LARGE SCALE GENOMIC DNA]</scope>
    <source>
        <strain evidence="9 10">DSM 16529</strain>
    </source>
</reference>
<name>S7T975_9BACT</name>
<accession>S7T975</accession>
<dbReference type="Pfam" id="PF07927">
    <property type="entry name" value="HicA_toxin"/>
    <property type="match status" value="1"/>
</dbReference>
<dbReference type="GO" id="GO:0003729">
    <property type="term" value="F:mRNA binding"/>
    <property type="evidence" value="ECO:0007669"/>
    <property type="project" value="InterPro"/>
</dbReference>
<dbReference type="GO" id="GO:0016787">
    <property type="term" value="F:hydrolase activity"/>
    <property type="evidence" value="ECO:0007669"/>
    <property type="project" value="UniProtKB-KW"/>
</dbReference>
<dbReference type="SUPFAM" id="SSF54786">
    <property type="entry name" value="YcfA/nrd intein domain"/>
    <property type="match status" value="1"/>
</dbReference>
<dbReference type="PANTHER" id="PTHR34873:SF3">
    <property type="entry name" value="ADDICTION MODULE TOXIN, HICA FAMILY"/>
    <property type="match status" value="1"/>
</dbReference>